<comment type="caution">
    <text evidence="12">The sequence shown here is derived from an EMBL/GenBank/DDBJ whole genome shotgun (WGS) entry which is preliminary data.</text>
</comment>
<comment type="subcellular location">
    <subcellularLocation>
        <location evidence="1">Cell membrane</location>
        <topology evidence="1">Multi-pass membrane protein</topology>
    </subcellularLocation>
</comment>
<protein>
    <recommendedName>
        <fullName evidence="14">Voltage-gated hydrogen channel 1</fullName>
    </recommendedName>
</protein>
<dbReference type="PANTHER" id="PTHR46480">
    <property type="entry name" value="F20B24.22"/>
    <property type="match status" value="1"/>
</dbReference>
<organism evidence="12 13">
    <name type="scientific">Deinandra increscens subsp. villosa</name>
    <dbReference type="NCBI Taxonomy" id="3103831"/>
    <lineage>
        <taxon>Eukaryota</taxon>
        <taxon>Viridiplantae</taxon>
        <taxon>Streptophyta</taxon>
        <taxon>Embryophyta</taxon>
        <taxon>Tracheophyta</taxon>
        <taxon>Spermatophyta</taxon>
        <taxon>Magnoliopsida</taxon>
        <taxon>eudicotyledons</taxon>
        <taxon>Gunneridae</taxon>
        <taxon>Pentapetalae</taxon>
        <taxon>asterids</taxon>
        <taxon>campanulids</taxon>
        <taxon>Asterales</taxon>
        <taxon>Asteraceae</taxon>
        <taxon>Asteroideae</taxon>
        <taxon>Heliantheae alliance</taxon>
        <taxon>Madieae</taxon>
        <taxon>Madiinae</taxon>
        <taxon>Deinandra</taxon>
    </lineage>
</organism>
<keyword evidence="5" id="KW-0851">Voltage-gated channel</keyword>
<dbReference type="GO" id="GO:0030171">
    <property type="term" value="F:voltage-gated proton channel activity"/>
    <property type="evidence" value="ECO:0007669"/>
    <property type="project" value="InterPro"/>
</dbReference>
<dbReference type="PANTHER" id="PTHR46480:SF1">
    <property type="entry name" value="VOLTAGE-GATED HYDROGEN CHANNEL 1"/>
    <property type="match status" value="1"/>
</dbReference>
<evidence type="ECO:0000256" key="7">
    <source>
        <dbReference type="ARBA" id="ARBA00023065"/>
    </source>
</evidence>
<dbReference type="InterPro" id="IPR031846">
    <property type="entry name" value="Hvcn1"/>
</dbReference>
<keyword evidence="6 11" id="KW-1133">Transmembrane helix</keyword>
<keyword evidence="13" id="KW-1185">Reference proteome</keyword>
<dbReference type="InterPro" id="IPR027359">
    <property type="entry name" value="Volt_channel_dom_sf"/>
</dbReference>
<evidence type="ECO:0000256" key="3">
    <source>
        <dbReference type="ARBA" id="ARBA00022475"/>
    </source>
</evidence>
<keyword evidence="7" id="KW-0406">Ion transport</keyword>
<evidence type="ECO:0000256" key="5">
    <source>
        <dbReference type="ARBA" id="ARBA00022882"/>
    </source>
</evidence>
<reference evidence="12 13" key="1">
    <citation type="submission" date="2024-04" db="EMBL/GenBank/DDBJ databases">
        <title>The reference genome of an endangered Asteraceae, Deinandra increscens subsp. villosa, native to the Central Coast of California.</title>
        <authorList>
            <person name="Guilliams M."/>
            <person name="Hasenstab-Lehman K."/>
            <person name="Meyer R."/>
            <person name="Mcevoy S."/>
        </authorList>
    </citation>
    <scope>NUCLEOTIDE SEQUENCE [LARGE SCALE GENOMIC DNA]</scope>
    <source>
        <tissue evidence="12">Leaf</tissue>
    </source>
</reference>
<feature type="transmembrane region" description="Helical" evidence="11">
    <location>
        <begin position="70"/>
        <end position="89"/>
    </location>
</feature>
<evidence type="ECO:0000256" key="4">
    <source>
        <dbReference type="ARBA" id="ARBA00022692"/>
    </source>
</evidence>
<dbReference type="AlphaFoldDB" id="A0AAP0HBQ7"/>
<dbReference type="GO" id="GO:0034702">
    <property type="term" value="C:monoatomic ion channel complex"/>
    <property type="evidence" value="ECO:0007669"/>
    <property type="project" value="UniProtKB-KW"/>
</dbReference>
<keyword evidence="3" id="KW-1003">Cell membrane</keyword>
<feature type="coiled-coil region" evidence="10">
    <location>
        <begin position="206"/>
        <end position="233"/>
    </location>
</feature>
<evidence type="ECO:0000256" key="10">
    <source>
        <dbReference type="SAM" id="Coils"/>
    </source>
</evidence>
<dbReference type="Proteomes" id="UP001408789">
    <property type="component" value="Unassembled WGS sequence"/>
</dbReference>
<dbReference type="EMBL" id="JBCNJP010000003">
    <property type="protein sequence ID" value="KAK9078976.1"/>
    <property type="molecule type" value="Genomic_DNA"/>
</dbReference>
<evidence type="ECO:0000256" key="9">
    <source>
        <dbReference type="ARBA" id="ARBA00023303"/>
    </source>
</evidence>
<proteinExistence type="predicted"/>
<evidence type="ECO:0000256" key="1">
    <source>
        <dbReference type="ARBA" id="ARBA00004651"/>
    </source>
</evidence>
<dbReference type="Gene3D" id="1.20.120.350">
    <property type="entry name" value="Voltage-gated potassium channels. Chain C"/>
    <property type="match status" value="1"/>
</dbReference>
<evidence type="ECO:0008006" key="14">
    <source>
        <dbReference type="Google" id="ProtNLM"/>
    </source>
</evidence>
<sequence>MDSSQIQHHQPQPSPTTTIISTASINISIQNLIKSCKRRQKWEFFSGSTKQSSNSQSPWRNNLTCFLESTPVHVIAITLLVVDLVMVVLELSKTIVSCPASKRINKNVDVWYHWIGVGILVILATKSVALLVGCGSSFFKRPGLVADGVVLTGALLSEILMERVGVGLIVVVSLWRVLRVVESVFELSDEAIEAQITSILCQFQLLQEENEKLNKIISEKDDIIEELQEQLDKRV</sequence>
<evidence type="ECO:0000256" key="6">
    <source>
        <dbReference type="ARBA" id="ARBA00022989"/>
    </source>
</evidence>
<name>A0AAP0HBQ7_9ASTR</name>
<evidence type="ECO:0000313" key="12">
    <source>
        <dbReference type="EMBL" id="KAK9078976.1"/>
    </source>
</evidence>
<keyword evidence="10" id="KW-0175">Coiled coil</keyword>
<evidence type="ECO:0000313" key="13">
    <source>
        <dbReference type="Proteomes" id="UP001408789"/>
    </source>
</evidence>
<keyword evidence="4 11" id="KW-0812">Transmembrane</keyword>
<evidence type="ECO:0000256" key="2">
    <source>
        <dbReference type="ARBA" id="ARBA00022448"/>
    </source>
</evidence>
<evidence type="ECO:0000256" key="11">
    <source>
        <dbReference type="SAM" id="Phobius"/>
    </source>
</evidence>
<feature type="transmembrane region" description="Helical" evidence="11">
    <location>
        <begin position="110"/>
        <end position="139"/>
    </location>
</feature>
<keyword evidence="9" id="KW-0407">Ion channel</keyword>
<gene>
    <name evidence="12" type="ORF">SSX86_000645</name>
</gene>
<keyword evidence="8 11" id="KW-0472">Membrane</keyword>
<dbReference type="GO" id="GO:0005886">
    <property type="term" value="C:plasma membrane"/>
    <property type="evidence" value="ECO:0007669"/>
    <property type="project" value="UniProtKB-SubCell"/>
</dbReference>
<evidence type="ECO:0000256" key="8">
    <source>
        <dbReference type="ARBA" id="ARBA00023136"/>
    </source>
</evidence>
<accession>A0AAP0HBQ7</accession>
<keyword evidence="2" id="KW-0813">Transport</keyword>